<dbReference type="AlphaFoldDB" id="A0A9W7ARL3"/>
<dbReference type="EMBL" id="BRXW01000665">
    <property type="protein sequence ID" value="GMH73104.1"/>
    <property type="molecule type" value="Genomic_DNA"/>
</dbReference>
<evidence type="ECO:0000256" key="2">
    <source>
        <dbReference type="SAM" id="SignalP"/>
    </source>
</evidence>
<feature type="region of interest" description="Disordered" evidence="1">
    <location>
        <begin position="43"/>
        <end position="121"/>
    </location>
</feature>
<feature type="chain" id="PRO_5040881475" evidence="2">
    <location>
        <begin position="20"/>
        <end position="187"/>
    </location>
</feature>
<comment type="caution">
    <text evidence="3">The sequence shown here is derived from an EMBL/GenBank/DDBJ whole genome shotgun (WGS) entry which is preliminary data.</text>
</comment>
<feature type="signal peptide" evidence="2">
    <location>
        <begin position="1"/>
        <end position="19"/>
    </location>
</feature>
<sequence length="187" mass="19837">MKLTLLAILIFTIFAMLDAFDNAKHGGYDSYLRKSIQALKGHVPKAAKAAKSPKTNKSSKSSKKTSKGQTSKKTSKSKGKSPHGSADDDHMPDDDDHMGDGGHLNDDHIDVGDDDGGIGQHMCATARPQAPRDLTTGAMGSNSIAPMMALHPDLIKPPSMVLVNTHFHDYAEHKTDAASIPNPNGAG</sequence>
<protein>
    <submittedName>
        <fullName evidence="3">Uncharacterized protein</fullName>
    </submittedName>
</protein>
<reference evidence="4" key="1">
    <citation type="journal article" date="2023" name="Commun. Biol.">
        <title>Genome analysis of Parmales, the sister group of diatoms, reveals the evolutionary specialization of diatoms from phago-mixotrophs to photoautotrophs.</title>
        <authorList>
            <person name="Ban H."/>
            <person name="Sato S."/>
            <person name="Yoshikawa S."/>
            <person name="Yamada K."/>
            <person name="Nakamura Y."/>
            <person name="Ichinomiya M."/>
            <person name="Sato N."/>
            <person name="Blanc-Mathieu R."/>
            <person name="Endo H."/>
            <person name="Kuwata A."/>
            <person name="Ogata H."/>
        </authorList>
    </citation>
    <scope>NUCLEOTIDE SEQUENCE [LARGE SCALE GENOMIC DNA]</scope>
    <source>
        <strain evidence="4">NIES 3700</strain>
    </source>
</reference>
<proteinExistence type="predicted"/>
<evidence type="ECO:0000313" key="4">
    <source>
        <dbReference type="Proteomes" id="UP001165122"/>
    </source>
</evidence>
<organism evidence="3 4">
    <name type="scientific">Triparma laevis f. longispina</name>
    <dbReference type="NCBI Taxonomy" id="1714387"/>
    <lineage>
        <taxon>Eukaryota</taxon>
        <taxon>Sar</taxon>
        <taxon>Stramenopiles</taxon>
        <taxon>Ochrophyta</taxon>
        <taxon>Bolidophyceae</taxon>
        <taxon>Parmales</taxon>
        <taxon>Triparmaceae</taxon>
        <taxon>Triparma</taxon>
    </lineage>
</organism>
<name>A0A9W7ARL3_9STRA</name>
<gene>
    <name evidence="3" type="ORF">TrLO_g12055</name>
</gene>
<accession>A0A9W7ARL3</accession>
<evidence type="ECO:0000256" key="1">
    <source>
        <dbReference type="SAM" id="MobiDB-lite"/>
    </source>
</evidence>
<evidence type="ECO:0000313" key="3">
    <source>
        <dbReference type="EMBL" id="GMH73104.1"/>
    </source>
</evidence>
<feature type="compositionally biased region" description="Basic and acidic residues" evidence="1">
    <location>
        <begin position="98"/>
        <end position="111"/>
    </location>
</feature>
<keyword evidence="2" id="KW-0732">Signal</keyword>
<keyword evidence="4" id="KW-1185">Reference proteome</keyword>
<dbReference type="Proteomes" id="UP001165122">
    <property type="component" value="Unassembled WGS sequence"/>
</dbReference>
<feature type="compositionally biased region" description="Low complexity" evidence="1">
    <location>
        <begin position="44"/>
        <end position="59"/>
    </location>
</feature>